<dbReference type="PANTHER" id="PTHR32329">
    <property type="entry name" value="BIFUNCTIONAL PROTEIN [INCLUDES 2-HYDROXYACYL-COA DEHYDRATASE (N-TER) AND ITS ACTIVATOR DOMAIN (C_TERM)-RELATED"/>
    <property type="match status" value="1"/>
</dbReference>
<keyword evidence="2" id="KW-0479">Metal-binding</keyword>
<dbReference type="STRING" id="1797197.A2Y75_12485"/>
<dbReference type="SUPFAM" id="SSF53067">
    <property type="entry name" value="Actin-like ATPase domain"/>
    <property type="match status" value="1"/>
</dbReference>
<dbReference type="InterPro" id="IPR051805">
    <property type="entry name" value="Dehydratase_Activator_Redct"/>
</dbReference>
<dbReference type="Proteomes" id="UP000177876">
    <property type="component" value="Unassembled WGS sequence"/>
</dbReference>
<proteinExistence type="predicted"/>
<feature type="domain" description="ATPase BadF/BadG/BcrA/BcrD type" evidence="5">
    <location>
        <begin position="28"/>
        <end position="230"/>
    </location>
</feature>
<dbReference type="InterPro" id="IPR008275">
    <property type="entry name" value="CoA_E_activase_dom"/>
</dbReference>
<protein>
    <submittedName>
        <fullName evidence="6">3-hydroxyacyl-ACP dehydratase</fullName>
    </submittedName>
</protein>
<evidence type="ECO:0000256" key="3">
    <source>
        <dbReference type="ARBA" id="ARBA00023004"/>
    </source>
</evidence>
<evidence type="ECO:0000259" key="5">
    <source>
        <dbReference type="Pfam" id="PF01869"/>
    </source>
</evidence>
<keyword evidence="4" id="KW-0411">Iron-sulfur</keyword>
<name>A0A1F2WMF8_9ACTN</name>
<evidence type="ECO:0000256" key="2">
    <source>
        <dbReference type="ARBA" id="ARBA00022723"/>
    </source>
</evidence>
<sequence>MELEQGAIRSSEVVETTFDPMAQCQMLLADREFDVLVATGYGRHLAQANFADSVITEIKAFGLGCYHYFPGCRTILDIGGQDTKAISLGTGGKVADFQMNDRCAAGTGKFLEVMAAAMELSLEEMGSLAMQTQSEVKVSSMCTVFAESEVTGLIARGIPRPEIARGLHEAICDRAVALLKRVGVEREVVFAGGVARNPCLRSLLEDRLGLSLLVPENPQIVGALGAALSAL</sequence>
<organism evidence="6 7">
    <name type="scientific">Candidatus Solincola sediminis</name>
    <dbReference type="NCBI Taxonomy" id="1797199"/>
    <lineage>
        <taxon>Bacteria</taxon>
        <taxon>Bacillati</taxon>
        <taxon>Actinomycetota</taxon>
        <taxon>Candidatus Geothermincolia</taxon>
        <taxon>Candidatus Geothermincolales</taxon>
        <taxon>Candidatus Geothermincolaceae</taxon>
        <taxon>Candidatus Solincola</taxon>
    </lineage>
</organism>
<evidence type="ECO:0000256" key="1">
    <source>
        <dbReference type="ARBA" id="ARBA00001966"/>
    </source>
</evidence>
<dbReference type="GO" id="GO:0046872">
    <property type="term" value="F:metal ion binding"/>
    <property type="evidence" value="ECO:0007669"/>
    <property type="project" value="UniProtKB-KW"/>
</dbReference>
<dbReference type="Gene3D" id="3.30.420.40">
    <property type="match status" value="2"/>
</dbReference>
<comment type="cofactor">
    <cofactor evidence="1">
        <name>[4Fe-4S] cluster</name>
        <dbReference type="ChEBI" id="CHEBI:49883"/>
    </cofactor>
</comment>
<gene>
    <name evidence="6" type="ORF">A2Y75_12485</name>
</gene>
<dbReference type="InterPro" id="IPR043129">
    <property type="entry name" value="ATPase_NBD"/>
</dbReference>
<dbReference type="GO" id="GO:0051536">
    <property type="term" value="F:iron-sulfur cluster binding"/>
    <property type="evidence" value="ECO:0007669"/>
    <property type="project" value="UniProtKB-KW"/>
</dbReference>
<keyword evidence="3" id="KW-0408">Iron</keyword>
<dbReference type="EMBL" id="MELK01000028">
    <property type="protein sequence ID" value="OFW58050.1"/>
    <property type="molecule type" value="Genomic_DNA"/>
</dbReference>
<dbReference type="InterPro" id="IPR002731">
    <property type="entry name" value="ATPase_BadF"/>
</dbReference>
<dbReference type="PANTHER" id="PTHR32329:SF8">
    <property type="entry name" value="ACTIVATOR OF (R)-2-HYDROXYGLUTARYL-COA DEHYDRATASE"/>
    <property type="match status" value="1"/>
</dbReference>
<evidence type="ECO:0000256" key="4">
    <source>
        <dbReference type="ARBA" id="ARBA00023014"/>
    </source>
</evidence>
<dbReference type="NCBIfam" id="TIGR00241">
    <property type="entry name" value="CoA_E_activ"/>
    <property type="match status" value="1"/>
</dbReference>
<accession>A0A1F2WMF8</accession>
<dbReference type="AlphaFoldDB" id="A0A1F2WMF8"/>
<dbReference type="CDD" id="cd24036">
    <property type="entry name" value="ASKHA_NBD_BcrAD_BadFG_HgdC_HadI"/>
    <property type="match status" value="1"/>
</dbReference>
<comment type="caution">
    <text evidence="6">The sequence shown here is derived from an EMBL/GenBank/DDBJ whole genome shotgun (WGS) entry which is preliminary data.</text>
</comment>
<evidence type="ECO:0000313" key="6">
    <source>
        <dbReference type="EMBL" id="OFW58050.1"/>
    </source>
</evidence>
<dbReference type="Pfam" id="PF01869">
    <property type="entry name" value="BcrAD_BadFG"/>
    <property type="match status" value="1"/>
</dbReference>
<reference evidence="6 7" key="1">
    <citation type="journal article" date="2016" name="Nat. Commun.">
        <title>Thousands of microbial genomes shed light on interconnected biogeochemical processes in an aquifer system.</title>
        <authorList>
            <person name="Anantharaman K."/>
            <person name="Brown C.T."/>
            <person name="Hug L.A."/>
            <person name="Sharon I."/>
            <person name="Castelle C.J."/>
            <person name="Probst A.J."/>
            <person name="Thomas B.C."/>
            <person name="Singh A."/>
            <person name="Wilkins M.J."/>
            <person name="Karaoz U."/>
            <person name="Brodie E.L."/>
            <person name="Williams K.H."/>
            <person name="Hubbard S.S."/>
            <person name="Banfield J.F."/>
        </authorList>
    </citation>
    <scope>NUCLEOTIDE SEQUENCE [LARGE SCALE GENOMIC DNA]</scope>
</reference>
<evidence type="ECO:0000313" key="7">
    <source>
        <dbReference type="Proteomes" id="UP000177876"/>
    </source>
</evidence>